<dbReference type="Proteomes" id="UP000538147">
    <property type="component" value="Unassembled WGS sequence"/>
</dbReference>
<dbReference type="Pfam" id="PF00185">
    <property type="entry name" value="OTCace"/>
    <property type="match status" value="1"/>
</dbReference>
<keyword evidence="5 7" id="KW-0808">Transferase</keyword>
<dbReference type="PANTHER" id="PTHR45753">
    <property type="entry name" value="ORNITHINE CARBAMOYLTRANSFERASE, MITOCHONDRIAL"/>
    <property type="match status" value="1"/>
</dbReference>
<evidence type="ECO:0000313" key="10">
    <source>
        <dbReference type="EMBL" id="MBB6225942.1"/>
    </source>
</evidence>
<dbReference type="PROSITE" id="PS00097">
    <property type="entry name" value="CARBAMOYLTRANSFERASE"/>
    <property type="match status" value="1"/>
</dbReference>
<dbReference type="InterPro" id="IPR024904">
    <property type="entry name" value="OTCase_ArgI"/>
</dbReference>
<dbReference type="Gene3D" id="3.40.50.1370">
    <property type="entry name" value="Aspartate/ornithine carbamoyltransferase"/>
    <property type="match status" value="2"/>
</dbReference>
<dbReference type="RefSeq" id="WP_184193683.1">
    <property type="nucleotide sequence ID" value="NZ_JACIIV010000001.1"/>
</dbReference>
<evidence type="ECO:0000256" key="1">
    <source>
        <dbReference type="ARBA" id="ARBA00003822"/>
    </source>
</evidence>
<dbReference type="EMBL" id="JACIIV010000001">
    <property type="protein sequence ID" value="MBB6225942.1"/>
    <property type="molecule type" value="Genomic_DNA"/>
</dbReference>
<proteinExistence type="inferred from homology"/>
<evidence type="ECO:0000256" key="4">
    <source>
        <dbReference type="ARBA" id="ARBA00013007"/>
    </source>
</evidence>
<gene>
    <name evidence="10" type="ORF">FHS79_000093</name>
</gene>
<feature type="binding site" evidence="7">
    <location>
        <position position="107"/>
    </location>
    <ligand>
        <name>carbamoyl phosphate</name>
        <dbReference type="ChEBI" id="CHEBI:58228"/>
    </ligand>
</feature>
<dbReference type="InterPro" id="IPR006131">
    <property type="entry name" value="Asp_carbamoyltransf_Asp/Orn-bd"/>
</dbReference>
<dbReference type="GO" id="GO:0016597">
    <property type="term" value="F:amino acid binding"/>
    <property type="evidence" value="ECO:0007669"/>
    <property type="project" value="InterPro"/>
</dbReference>
<dbReference type="InterPro" id="IPR002292">
    <property type="entry name" value="Orn/put_carbamltrans"/>
</dbReference>
<comment type="subcellular location">
    <subcellularLocation>
        <location evidence="7">Cytoplasm</location>
    </subcellularLocation>
</comment>
<evidence type="ECO:0000259" key="8">
    <source>
        <dbReference type="Pfam" id="PF00185"/>
    </source>
</evidence>
<dbReference type="GO" id="GO:0005737">
    <property type="term" value="C:cytoplasm"/>
    <property type="evidence" value="ECO:0007669"/>
    <property type="project" value="UniProtKB-SubCell"/>
</dbReference>
<dbReference type="GO" id="GO:0004585">
    <property type="term" value="F:ornithine carbamoyltransferase activity"/>
    <property type="evidence" value="ECO:0007669"/>
    <property type="project" value="UniProtKB-UniRule"/>
</dbReference>
<dbReference type="NCBIfam" id="NF001986">
    <property type="entry name" value="PRK00779.1"/>
    <property type="match status" value="1"/>
</dbReference>
<evidence type="ECO:0000256" key="6">
    <source>
        <dbReference type="ARBA" id="ARBA00048772"/>
    </source>
</evidence>
<dbReference type="PANTHER" id="PTHR45753:SF3">
    <property type="entry name" value="ORNITHINE TRANSCARBAMYLASE, MITOCHONDRIAL"/>
    <property type="match status" value="1"/>
</dbReference>
<evidence type="ECO:0000256" key="7">
    <source>
        <dbReference type="HAMAP-Rule" id="MF_01109"/>
    </source>
</evidence>
<dbReference type="EC" id="2.1.3.3" evidence="4 7"/>
<keyword evidence="11" id="KW-1185">Reference proteome</keyword>
<evidence type="ECO:0000313" key="11">
    <source>
        <dbReference type="Proteomes" id="UP000538147"/>
    </source>
</evidence>
<comment type="similarity">
    <text evidence="3 7">Belongs to the aspartate/ornithine carbamoyltransferase superfamily. OTCase family.</text>
</comment>
<keyword evidence="7" id="KW-0963">Cytoplasm</keyword>
<evidence type="ECO:0000256" key="2">
    <source>
        <dbReference type="ARBA" id="ARBA00004975"/>
    </source>
</evidence>
<feature type="binding site" evidence="7">
    <location>
        <begin position="56"/>
        <end position="59"/>
    </location>
    <ligand>
        <name>carbamoyl phosphate</name>
        <dbReference type="ChEBI" id="CHEBI:58228"/>
    </ligand>
</feature>
<organism evidence="10 11">
    <name type="scientific">Polymorphobacter multimanifer</name>
    <dbReference type="NCBI Taxonomy" id="1070431"/>
    <lineage>
        <taxon>Bacteria</taxon>
        <taxon>Pseudomonadati</taxon>
        <taxon>Pseudomonadota</taxon>
        <taxon>Alphaproteobacteria</taxon>
        <taxon>Sphingomonadales</taxon>
        <taxon>Sphingosinicellaceae</taxon>
        <taxon>Polymorphobacter</taxon>
    </lineage>
</organism>
<comment type="pathway">
    <text evidence="2">Amino-acid biosynthesis; L-arginine biosynthesis; L-arginine from L-ornithine and carbamoyl phosphate: step 1/3.</text>
</comment>
<evidence type="ECO:0000256" key="5">
    <source>
        <dbReference type="ARBA" id="ARBA00022679"/>
    </source>
</evidence>
<dbReference type="AlphaFoldDB" id="A0A841L9W2"/>
<dbReference type="PRINTS" id="PR00100">
    <property type="entry name" value="AOTCASE"/>
</dbReference>
<feature type="binding site" evidence="7">
    <location>
        <begin position="134"/>
        <end position="137"/>
    </location>
    <ligand>
        <name>carbamoyl phosphate</name>
        <dbReference type="ChEBI" id="CHEBI:58228"/>
    </ligand>
</feature>
<feature type="binding site" evidence="7">
    <location>
        <position position="293"/>
    </location>
    <ligand>
        <name>carbamoyl phosphate</name>
        <dbReference type="ChEBI" id="CHEBI:58228"/>
    </ligand>
</feature>
<evidence type="ECO:0000259" key="9">
    <source>
        <dbReference type="Pfam" id="PF02729"/>
    </source>
</evidence>
<comment type="function">
    <text evidence="1">Reversibly catalyzes the transfer of the carbamoyl group from carbamoyl phosphate (CP) to the N(epsilon) atom of ornithine (ORN) to produce L-citrulline.</text>
</comment>
<reference evidence="10 11" key="1">
    <citation type="submission" date="2020-08" db="EMBL/GenBank/DDBJ databases">
        <title>Genomic Encyclopedia of Type Strains, Phase IV (KMG-IV): sequencing the most valuable type-strain genomes for metagenomic binning, comparative biology and taxonomic classification.</title>
        <authorList>
            <person name="Goeker M."/>
        </authorList>
    </citation>
    <scope>NUCLEOTIDE SEQUENCE [LARGE SCALE GENOMIC DNA]</scope>
    <source>
        <strain evidence="10 11">DSM 102189</strain>
    </source>
</reference>
<feature type="binding site" evidence="7">
    <location>
        <position position="226"/>
    </location>
    <ligand>
        <name>L-ornithine</name>
        <dbReference type="ChEBI" id="CHEBI:46911"/>
    </ligand>
</feature>
<name>A0A841L9W2_9SPHN</name>
<dbReference type="InterPro" id="IPR006132">
    <property type="entry name" value="Asp/Orn_carbamoyltranf_P-bd"/>
</dbReference>
<comment type="catalytic activity">
    <reaction evidence="6 7">
        <text>carbamoyl phosphate + L-ornithine = L-citrulline + phosphate + H(+)</text>
        <dbReference type="Rhea" id="RHEA:19513"/>
        <dbReference type="ChEBI" id="CHEBI:15378"/>
        <dbReference type="ChEBI" id="CHEBI:43474"/>
        <dbReference type="ChEBI" id="CHEBI:46911"/>
        <dbReference type="ChEBI" id="CHEBI:57743"/>
        <dbReference type="ChEBI" id="CHEBI:58228"/>
        <dbReference type="EC" id="2.1.3.3"/>
    </reaction>
</comment>
<feature type="domain" description="Aspartate/ornithine carbamoyltransferase carbamoyl-P binding" evidence="9">
    <location>
        <begin position="2"/>
        <end position="147"/>
    </location>
</feature>
<dbReference type="SUPFAM" id="SSF53671">
    <property type="entry name" value="Aspartate/ornithine carbamoyltransferase"/>
    <property type="match status" value="1"/>
</dbReference>
<dbReference type="InterPro" id="IPR006130">
    <property type="entry name" value="Asp/Orn_carbamoylTrfase"/>
</dbReference>
<dbReference type="InterPro" id="IPR036901">
    <property type="entry name" value="Asp/Orn_carbamoylTrfase_sf"/>
</dbReference>
<evidence type="ECO:0000256" key="3">
    <source>
        <dbReference type="ARBA" id="ARBA00007805"/>
    </source>
</evidence>
<comment type="caution">
    <text evidence="10">The sequence shown here is derived from an EMBL/GenBank/DDBJ whole genome shotgun (WGS) entry which is preliminary data.</text>
</comment>
<feature type="binding site" evidence="7">
    <location>
        <position position="83"/>
    </location>
    <ligand>
        <name>carbamoyl phosphate</name>
        <dbReference type="ChEBI" id="CHEBI:58228"/>
    </ligand>
</feature>
<dbReference type="PRINTS" id="PR00102">
    <property type="entry name" value="OTCASE"/>
</dbReference>
<dbReference type="HAMAP" id="MF_01109">
    <property type="entry name" value="OTCase"/>
    <property type="match status" value="1"/>
</dbReference>
<dbReference type="Pfam" id="PF02729">
    <property type="entry name" value="OTCace_N"/>
    <property type="match status" value="1"/>
</dbReference>
<dbReference type="GO" id="GO:0042450">
    <property type="term" value="P:L-arginine biosynthetic process via ornithine"/>
    <property type="evidence" value="ECO:0007669"/>
    <property type="project" value="UniProtKB-UniRule"/>
</dbReference>
<feature type="domain" description="Aspartate/ornithine carbamoyltransferase Asp/Orn-binding" evidence="8">
    <location>
        <begin position="155"/>
        <end position="304"/>
    </location>
</feature>
<sequence length="310" mass="32842">MRHFLDLATPTAAGLRAILDEAHARKAARAGWPRGKHDADAPLAGHTLALIFEKPSTRTRFSFAQAMRQLGGDTITVSAGEMQLGRGEPVDDTARVLSRMVDAIVLRANSHATLETLANAASVPVLNGLTDISHPCQVLADILTFEEHAGRKVAGSTWAWLGDGNNMANSLIEAASVLGFDCRVGVPHGYDPDAAVVATACARGGRIGLYRSAAAAVEDADVVVTDTWVSMGQPDSKSKLAAMQPFQVDAALMAKAAPGAIFLHCLPAHRGEEVTADVIDGPTSLVWEEAENRLHVQKAILLWCFGKLDA</sequence>
<dbReference type="FunFam" id="3.40.50.1370:FF:000008">
    <property type="entry name" value="Ornithine carbamoyltransferase"/>
    <property type="match status" value="1"/>
</dbReference>
<feature type="binding site" evidence="7">
    <location>
        <begin position="265"/>
        <end position="266"/>
    </location>
    <ligand>
        <name>carbamoyl phosphate</name>
        <dbReference type="ChEBI" id="CHEBI:58228"/>
    </ligand>
</feature>
<dbReference type="NCBIfam" id="TIGR00658">
    <property type="entry name" value="orni_carb_tr"/>
    <property type="match status" value="1"/>
</dbReference>
<feature type="binding site" evidence="7">
    <location>
        <position position="166"/>
    </location>
    <ligand>
        <name>L-ornithine</name>
        <dbReference type="ChEBI" id="CHEBI:46911"/>
    </ligand>
</feature>
<feature type="binding site" evidence="7">
    <location>
        <begin position="230"/>
        <end position="231"/>
    </location>
    <ligand>
        <name>L-ornithine</name>
        <dbReference type="ChEBI" id="CHEBI:46911"/>
    </ligand>
</feature>
<protein>
    <recommendedName>
        <fullName evidence="4 7">Ornithine carbamoyltransferase</fullName>
        <shortName evidence="7">OTCase</shortName>
        <ecNumber evidence="4 7">2.1.3.3</ecNumber>
    </recommendedName>
</protein>
<dbReference type="GO" id="GO:0019240">
    <property type="term" value="P:citrulline biosynthetic process"/>
    <property type="evidence" value="ECO:0007669"/>
    <property type="project" value="TreeGrafter"/>
</dbReference>
<accession>A0A841L9W2</accession>